<sequence>MDRGRRSVMVGPCTGFVLVLGPGWGLGESRWGGTKPPPAVAGYFDQIDGSAILQIGLRPTNAVFIMALVMGHGPRRARARPPPGERFSAIHQARARAHRAFAFARTRRGNHKCPVTFVLSPLLPTSTSPTSHVLLRTPISRPFSGICLEFGLRLPHHASIGR</sequence>
<protein>
    <submittedName>
        <fullName evidence="1">Uncharacterized protein</fullName>
    </submittedName>
</protein>
<evidence type="ECO:0000313" key="2">
    <source>
        <dbReference type="Proteomes" id="UP000724584"/>
    </source>
</evidence>
<reference evidence="1 2" key="1">
    <citation type="journal article" date="2021" name="Nat. Commun.">
        <title>Genetic determinants of endophytism in the Arabidopsis root mycobiome.</title>
        <authorList>
            <person name="Mesny F."/>
            <person name="Miyauchi S."/>
            <person name="Thiergart T."/>
            <person name="Pickel B."/>
            <person name="Atanasova L."/>
            <person name="Karlsson M."/>
            <person name="Huettel B."/>
            <person name="Barry K.W."/>
            <person name="Haridas S."/>
            <person name="Chen C."/>
            <person name="Bauer D."/>
            <person name="Andreopoulos W."/>
            <person name="Pangilinan J."/>
            <person name="LaButti K."/>
            <person name="Riley R."/>
            <person name="Lipzen A."/>
            <person name="Clum A."/>
            <person name="Drula E."/>
            <person name="Henrissat B."/>
            <person name="Kohler A."/>
            <person name="Grigoriev I.V."/>
            <person name="Martin F.M."/>
            <person name="Hacquard S."/>
        </authorList>
    </citation>
    <scope>NUCLEOTIDE SEQUENCE [LARGE SCALE GENOMIC DNA]</scope>
    <source>
        <strain evidence="1 2">MPI-SDFR-AT-0079</strain>
    </source>
</reference>
<name>A0ACB7P3V3_9PEZI</name>
<dbReference type="Proteomes" id="UP000724584">
    <property type="component" value="Unassembled WGS sequence"/>
</dbReference>
<gene>
    <name evidence="1" type="ORF">F5144DRAFT_323459</name>
</gene>
<dbReference type="EMBL" id="JAGIZQ010000005">
    <property type="protein sequence ID" value="KAH6628741.1"/>
    <property type="molecule type" value="Genomic_DNA"/>
</dbReference>
<proteinExistence type="predicted"/>
<evidence type="ECO:0000313" key="1">
    <source>
        <dbReference type="EMBL" id="KAH6628741.1"/>
    </source>
</evidence>
<keyword evidence="2" id="KW-1185">Reference proteome</keyword>
<comment type="caution">
    <text evidence="1">The sequence shown here is derived from an EMBL/GenBank/DDBJ whole genome shotgun (WGS) entry which is preliminary data.</text>
</comment>
<accession>A0ACB7P3V3</accession>
<organism evidence="1 2">
    <name type="scientific">Chaetomium tenue</name>
    <dbReference type="NCBI Taxonomy" id="1854479"/>
    <lineage>
        <taxon>Eukaryota</taxon>
        <taxon>Fungi</taxon>
        <taxon>Dikarya</taxon>
        <taxon>Ascomycota</taxon>
        <taxon>Pezizomycotina</taxon>
        <taxon>Sordariomycetes</taxon>
        <taxon>Sordariomycetidae</taxon>
        <taxon>Sordariales</taxon>
        <taxon>Chaetomiaceae</taxon>
        <taxon>Chaetomium</taxon>
    </lineage>
</organism>